<keyword evidence="2" id="KW-0472">Membrane</keyword>
<proteinExistence type="predicted"/>
<feature type="region of interest" description="Disordered" evidence="1">
    <location>
        <begin position="337"/>
        <end position="357"/>
    </location>
</feature>
<feature type="transmembrane region" description="Helical" evidence="2">
    <location>
        <begin position="65"/>
        <end position="83"/>
    </location>
</feature>
<feature type="transmembrane region" description="Helical" evidence="2">
    <location>
        <begin position="95"/>
        <end position="118"/>
    </location>
</feature>
<dbReference type="RefSeq" id="WP_136061794.1">
    <property type="nucleotide sequence ID" value="NZ_CAAHFH010000001.1"/>
</dbReference>
<dbReference type="AlphaFoldDB" id="A0A6C2UJH3"/>
<gene>
    <name evidence="3" type="ORF">SCARR_02433</name>
</gene>
<feature type="transmembrane region" description="Helical" evidence="2">
    <location>
        <begin position="185"/>
        <end position="206"/>
    </location>
</feature>
<evidence type="ECO:0000256" key="1">
    <source>
        <dbReference type="SAM" id="MobiDB-lite"/>
    </source>
</evidence>
<feature type="transmembrane region" description="Helical" evidence="2">
    <location>
        <begin position="138"/>
        <end position="164"/>
    </location>
</feature>
<protein>
    <submittedName>
        <fullName evidence="3">Uncharacterized protein</fullName>
    </submittedName>
</protein>
<feature type="transmembrane region" description="Helical" evidence="2">
    <location>
        <begin position="291"/>
        <end position="317"/>
    </location>
</feature>
<dbReference type="Proteomes" id="UP000346198">
    <property type="component" value="Unassembled WGS sequence"/>
</dbReference>
<evidence type="ECO:0000313" key="3">
    <source>
        <dbReference type="EMBL" id="VGO20370.1"/>
    </source>
</evidence>
<keyword evidence="2" id="KW-1133">Transmembrane helix</keyword>
<name>A0A6C2UJH3_9BACT</name>
<feature type="transmembrane region" description="Helical" evidence="2">
    <location>
        <begin position="212"/>
        <end position="238"/>
    </location>
</feature>
<accession>A0A6C2UJH3</accession>
<organism evidence="3 4">
    <name type="scientific">Pontiella sulfatireligans</name>
    <dbReference type="NCBI Taxonomy" id="2750658"/>
    <lineage>
        <taxon>Bacteria</taxon>
        <taxon>Pseudomonadati</taxon>
        <taxon>Kiritimatiellota</taxon>
        <taxon>Kiritimatiellia</taxon>
        <taxon>Kiritimatiellales</taxon>
        <taxon>Pontiellaceae</taxon>
        <taxon>Pontiella</taxon>
    </lineage>
</organism>
<reference evidence="3 4" key="1">
    <citation type="submission" date="2019-04" db="EMBL/GenBank/DDBJ databases">
        <authorList>
            <person name="Van Vliet M D."/>
        </authorList>
    </citation>
    <scope>NUCLEOTIDE SEQUENCE [LARGE SCALE GENOMIC DNA]</scope>
    <source>
        <strain evidence="3 4">F21</strain>
    </source>
</reference>
<evidence type="ECO:0000256" key="2">
    <source>
        <dbReference type="SAM" id="Phobius"/>
    </source>
</evidence>
<evidence type="ECO:0000313" key="4">
    <source>
        <dbReference type="Proteomes" id="UP000346198"/>
    </source>
</evidence>
<sequence>MKDILKKLREKAWMEGDPAKDHTVGLAVFGTTEILMGILCFSLAMLLLVVVSASGLRGMKPSHCAMAMGLLFFLTGWFIVMGMGSLKARRWARALLVVGAWVSVFLGTLSLSLVLYILPEVFGSLTDSARIPPTVALGVLYFAVLVLVLLLVVFPLAVIVFNSLKGVQNTCERLNPNPSWTDRTPLPLLTMSFISVLGSLTILAGATTNYTVFIYGHIVSGLPGMAVMALISVAFGYVGRGAYSRKMHAWWGAYALVLVTSSSMMLTFSEIEMPLLYTHMGYSAEQAGSEVFHFITPAMLTLLSCIWGVMACIYLVWVRDCFLPEKDEIVVKSYQQLKAEKEASQPQESTRPRMRMD</sequence>
<feature type="transmembrane region" description="Helical" evidence="2">
    <location>
        <begin position="250"/>
        <end position="271"/>
    </location>
</feature>
<feature type="transmembrane region" description="Helical" evidence="2">
    <location>
        <begin position="34"/>
        <end position="53"/>
    </location>
</feature>
<keyword evidence="4" id="KW-1185">Reference proteome</keyword>
<keyword evidence="2" id="KW-0812">Transmembrane</keyword>
<dbReference type="EMBL" id="CAAHFH010000001">
    <property type="protein sequence ID" value="VGO20370.1"/>
    <property type="molecule type" value="Genomic_DNA"/>
</dbReference>